<dbReference type="PANTHER" id="PTHR36710">
    <property type="entry name" value="PECTINESTERASE INHIBITOR-LIKE"/>
    <property type="match status" value="1"/>
</dbReference>
<dbReference type="Gene3D" id="1.20.140.40">
    <property type="entry name" value="Invertase/pectin methylesterase inhibitor family protein"/>
    <property type="match status" value="1"/>
</dbReference>
<feature type="chain" id="PRO_5023817156" description="Pectinesterase inhibitor domain-containing protein" evidence="4">
    <location>
        <begin position="25"/>
        <end position="207"/>
    </location>
</feature>
<evidence type="ECO:0000259" key="5">
    <source>
        <dbReference type="SMART" id="SM00856"/>
    </source>
</evidence>
<evidence type="ECO:0000256" key="1">
    <source>
        <dbReference type="ARBA" id="ARBA00022729"/>
    </source>
</evidence>
<sequence length="207" mass="22695">MNPIPILFFILLVIITLQANQSHAGSVTNDNDLINKACDHALYKEFCKASLLSAPGSKQANLSGLDIIELKLALSNASNINQFINGLLKNTSNDPFVRQCLEDCSENYQDAIDQLNNSLAALGSERYNDVNTWVSAAMTDADSCEDGFKEKPGHVSPLTSRNTMFSHLCSNVLAITNVLAGIEPHDAIPPLMRKWTPDEYRDIGIKT</sequence>
<dbReference type="Pfam" id="PF04043">
    <property type="entry name" value="PMEI"/>
    <property type="match status" value="1"/>
</dbReference>
<protein>
    <recommendedName>
        <fullName evidence="5">Pectinesterase inhibitor domain-containing protein</fullName>
    </recommendedName>
</protein>
<name>A0A5J5B4L5_9ASTE</name>
<dbReference type="Proteomes" id="UP000325577">
    <property type="component" value="Linkage Group LG16"/>
</dbReference>
<dbReference type="GO" id="GO:0004857">
    <property type="term" value="F:enzyme inhibitor activity"/>
    <property type="evidence" value="ECO:0007669"/>
    <property type="project" value="InterPro"/>
</dbReference>
<dbReference type="SMART" id="SM00856">
    <property type="entry name" value="PMEI"/>
    <property type="match status" value="1"/>
</dbReference>
<evidence type="ECO:0000256" key="2">
    <source>
        <dbReference type="ARBA" id="ARBA00023157"/>
    </source>
</evidence>
<proteinExistence type="inferred from homology"/>
<dbReference type="NCBIfam" id="TIGR01614">
    <property type="entry name" value="PME_inhib"/>
    <property type="match status" value="1"/>
</dbReference>
<dbReference type="FunFam" id="1.20.140.40:FF:000002">
    <property type="entry name" value="Putative invertase inhibitor"/>
    <property type="match status" value="1"/>
</dbReference>
<dbReference type="CDD" id="cd15801">
    <property type="entry name" value="PMEI-like_1"/>
    <property type="match status" value="1"/>
</dbReference>
<reference evidence="6 7" key="1">
    <citation type="submission" date="2019-09" db="EMBL/GenBank/DDBJ databases">
        <title>A chromosome-level genome assembly of the Chinese tupelo Nyssa sinensis.</title>
        <authorList>
            <person name="Yang X."/>
            <person name="Kang M."/>
            <person name="Yang Y."/>
            <person name="Xiong H."/>
            <person name="Wang M."/>
            <person name="Zhang Z."/>
            <person name="Wang Z."/>
            <person name="Wu H."/>
            <person name="Ma T."/>
            <person name="Liu J."/>
            <person name="Xi Z."/>
        </authorList>
    </citation>
    <scope>NUCLEOTIDE SEQUENCE [LARGE SCALE GENOMIC DNA]</scope>
    <source>
        <strain evidence="6">J267</strain>
        <tissue evidence="6">Leaf</tissue>
    </source>
</reference>
<keyword evidence="1 4" id="KW-0732">Signal</keyword>
<dbReference type="InterPro" id="IPR035513">
    <property type="entry name" value="Invertase/methylesterase_inhib"/>
</dbReference>
<dbReference type="SUPFAM" id="SSF101148">
    <property type="entry name" value="Plant invertase/pectin methylesterase inhibitor"/>
    <property type="match status" value="1"/>
</dbReference>
<keyword evidence="2" id="KW-1015">Disulfide bond</keyword>
<organism evidence="6 7">
    <name type="scientific">Nyssa sinensis</name>
    <dbReference type="NCBI Taxonomy" id="561372"/>
    <lineage>
        <taxon>Eukaryota</taxon>
        <taxon>Viridiplantae</taxon>
        <taxon>Streptophyta</taxon>
        <taxon>Embryophyta</taxon>
        <taxon>Tracheophyta</taxon>
        <taxon>Spermatophyta</taxon>
        <taxon>Magnoliopsida</taxon>
        <taxon>eudicotyledons</taxon>
        <taxon>Gunneridae</taxon>
        <taxon>Pentapetalae</taxon>
        <taxon>asterids</taxon>
        <taxon>Cornales</taxon>
        <taxon>Nyssaceae</taxon>
        <taxon>Nyssa</taxon>
    </lineage>
</organism>
<evidence type="ECO:0000256" key="3">
    <source>
        <dbReference type="ARBA" id="ARBA00038471"/>
    </source>
</evidence>
<dbReference type="EMBL" id="CM018039">
    <property type="protein sequence ID" value="KAA8536812.1"/>
    <property type="molecule type" value="Genomic_DNA"/>
</dbReference>
<evidence type="ECO:0000313" key="7">
    <source>
        <dbReference type="Proteomes" id="UP000325577"/>
    </source>
</evidence>
<dbReference type="PANTHER" id="PTHR36710:SF18">
    <property type="entry name" value="PECTINESTERASE INHIBITOR 5-RELATED"/>
    <property type="match status" value="1"/>
</dbReference>
<gene>
    <name evidence="6" type="ORF">F0562_029290</name>
</gene>
<evidence type="ECO:0000313" key="6">
    <source>
        <dbReference type="EMBL" id="KAA8536812.1"/>
    </source>
</evidence>
<feature type="domain" description="Pectinesterase inhibitor" evidence="5">
    <location>
        <begin position="29"/>
        <end position="175"/>
    </location>
</feature>
<accession>A0A5J5B4L5</accession>
<dbReference type="GO" id="GO:0005576">
    <property type="term" value="C:extracellular region"/>
    <property type="evidence" value="ECO:0007669"/>
    <property type="project" value="UniProtKB-ARBA"/>
</dbReference>
<dbReference type="OrthoDB" id="1899334at2759"/>
<dbReference type="InterPro" id="IPR052421">
    <property type="entry name" value="PCW_Enzyme_Inhibitor"/>
</dbReference>
<comment type="similarity">
    <text evidence="3">Belongs to the PMEI family.</text>
</comment>
<dbReference type="InterPro" id="IPR006501">
    <property type="entry name" value="Pectinesterase_inhib_dom"/>
</dbReference>
<evidence type="ECO:0000256" key="4">
    <source>
        <dbReference type="SAM" id="SignalP"/>
    </source>
</evidence>
<dbReference type="AlphaFoldDB" id="A0A5J5B4L5"/>
<feature type="signal peptide" evidence="4">
    <location>
        <begin position="1"/>
        <end position="24"/>
    </location>
</feature>
<keyword evidence="7" id="KW-1185">Reference proteome</keyword>